<dbReference type="EMBL" id="FJNE01000002">
    <property type="protein sequence ID" value="CZQ85555.1"/>
    <property type="molecule type" value="Genomic_DNA"/>
</dbReference>
<dbReference type="AlphaFoldDB" id="A0A143YFA4"/>
<reference evidence="1 2" key="1">
    <citation type="submission" date="2016-02" db="EMBL/GenBank/DDBJ databases">
        <authorList>
            <person name="Wen L."/>
            <person name="He K."/>
            <person name="Yang H."/>
        </authorList>
    </citation>
    <scope>NUCLEOTIDE SEQUENCE [LARGE SCALE GENOMIC DNA]</scope>
    <source>
        <strain evidence="1">Trichococcus palustris</strain>
    </source>
</reference>
<dbReference type="STRING" id="140314.SAMN04488076_101131"/>
<gene>
    <name evidence="1" type="ORF">Tpal_649</name>
</gene>
<sequence length="48" mass="5705">MKIELIETRSPLLLITEGNIMRCRKLIYLLLPLYKLSHHSGRKKEELI</sequence>
<accession>A0A143YFA4</accession>
<evidence type="ECO:0000313" key="1">
    <source>
        <dbReference type="EMBL" id="CZQ85555.1"/>
    </source>
</evidence>
<organism evidence="1 2">
    <name type="scientific">Trichococcus palustris</name>
    <dbReference type="NCBI Taxonomy" id="140314"/>
    <lineage>
        <taxon>Bacteria</taxon>
        <taxon>Bacillati</taxon>
        <taxon>Bacillota</taxon>
        <taxon>Bacilli</taxon>
        <taxon>Lactobacillales</taxon>
        <taxon>Carnobacteriaceae</taxon>
        <taxon>Trichococcus</taxon>
    </lineage>
</organism>
<protein>
    <submittedName>
        <fullName evidence="1">Uncharacterized protein</fullName>
    </submittedName>
</protein>
<proteinExistence type="predicted"/>
<name>A0A143YFA4_9LACT</name>
<evidence type="ECO:0000313" key="2">
    <source>
        <dbReference type="Proteomes" id="UP000242754"/>
    </source>
</evidence>
<dbReference type="Proteomes" id="UP000242754">
    <property type="component" value="Unassembled WGS sequence"/>
</dbReference>
<keyword evidence="2" id="KW-1185">Reference proteome</keyword>